<proteinExistence type="predicted"/>
<keyword evidence="1" id="KW-1133">Transmembrane helix</keyword>
<feature type="transmembrane region" description="Helical" evidence="1">
    <location>
        <begin position="84"/>
        <end position="106"/>
    </location>
</feature>
<dbReference type="Proteomes" id="UP000315369">
    <property type="component" value="Unassembled WGS sequence"/>
</dbReference>
<accession>A0A540X805</accession>
<keyword evidence="1" id="KW-0472">Membrane</keyword>
<organism evidence="2 3">
    <name type="scientific">Myxococcus llanfairpwllgwyngyllgogerychwyrndrobwllllantysiliogogogochensis</name>
    <dbReference type="NCBI Taxonomy" id="2590453"/>
    <lineage>
        <taxon>Bacteria</taxon>
        <taxon>Pseudomonadati</taxon>
        <taxon>Myxococcota</taxon>
        <taxon>Myxococcia</taxon>
        <taxon>Myxococcales</taxon>
        <taxon>Cystobacterineae</taxon>
        <taxon>Myxococcaceae</taxon>
        <taxon>Myxococcus</taxon>
    </lineage>
</organism>
<dbReference type="AlphaFoldDB" id="A0A540X805"/>
<gene>
    <name evidence="2" type="ORF">FJV41_03530</name>
</gene>
<protein>
    <submittedName>
        <fullName evidence="2">Uncharacterized protein</fullName>
    </submittedName>
</protein>
<feature type="transmembrane region" description="Helical" evidence="1">
    <location>
        <begin position="112"/>
        <end position="132"/>
    </location>
</feature>
<name>A0A540X805_9BACT</name>
<comment type="caution">
    <text evidence="2">The sequence shown here is derived from an EMBL/GenBank/DDBJ whole genome shotgun (WGS) entry which is preliminary data.</text>
</comment>
<keyword evidence="3" id="KW-1185">Reference proteome</keyword>
<feature type="transmembrane region" description="Helical" evidence="1">
    <location>
        <begin position="43"/>
        <end position="63"/>
    </location>
</feature>
<reference evidence="2 3" key="1">
    <citation type="submission" date="2019-06" db="EMBL/GenBank/DDBJ databases">
        <authorList>
            <person name="Livingstone P."/>
            <person name="Whitworth D."/>
        </authorList>
    </citation>
    <scope>NUCLEOTIDE SEQUENCE [LARGE SCALE GENOMIC DNA]</scope>
    <source>
        <strain evidence="2 3">AM401</strain>
    </source>
</reference>
<evidence type="ECO:0000313" key="3">
    <source>
        <dbReference type="Proteomes" id="UP000315369"/>
    </source>
</evidence>
<keyword evidence="1" id="KW-0812">Transmembrane</keyword>
<sequence length="183" mass="19970">MPADVVIPKNELSEFDLPRICVITGQTEGVSFKPVKFAWYPRWLLIFLPFAALIVLLIAMVLTKRAKGTLPFSEEGWARWQRSKLLFGLSFLATIAILVGGIAVFAGKGDGTPIVVAVLVAVLVPIVAYFTAVKGRVPLVRKIDERTITLRLPSDSAATTIAAHLNSGRRPRSAQHPLELRSA</sequence>
<evidence type="ECO:0000256" key="1">
    <source>
        <dbReference type="SAM" id="Phobius"/>
    </source>
</evidence>
<dbReference type="EMBL" id="VIFM01000008">
    <property type="protein sequence ID" value="TQF17367.1"/>
    <property type="molecule type" value="Genomic_DNA"/>
</dbReference>
<dbReference type="OrthoDB" id="5520331at2"/>
<dbReference type="RefSeq" id="WP_141640968.1">
    <property type="nucleotide sequence ID" value="NZ_VIFM01000008.1"/>
</dbReference>
<evidence type="ECO:0000313" key="2">
    <source>
        <dbReference type="EMBL" id="TQF17367.1"/>
    </source>
</evidence>